<feature type="chain" id="PRO_5016851745" description="DUF2066 domain-containing protein" evidence="1">
    <location>
        <begin position="21"/>
        <end position="361"/>
    </location>
</feature>
<gene>
    <name evidence="2" type="ORF">DFP76_10645</name>
</gene>
<evidence type="ECO:0000313" key="2">
    <source>
        <dbReference type="EMBL" id="RBO82217.1"/>
    </source>
</evidence>
<organism evidence="2 3">
    <name type="scientific">Marinomonas aquiplantarum</name>
    <dbReference type="NCBI Taxonomy" id="491951"/>
    <lineage>
        <taxon>Bacteria</taxon>
        <taxon>Pseudomonadati</taxon>
        <taxon>Pseudomonadota</taxon>
        <taxon>Gammaproteobacteria</taxon>
        <taxon>Oceanospirillales</taxon>
        <taxon>Oceanospirillaceae</taxon>
        <taxon>Marinomonas</taxon>
    </lineage>
</organism>
<dbReference type="AlphaFoldDB" id="A0A366CWK9"/>
<reference evidence="2 3" key="1">
    <citation type="submission" date="2018-06" db="EMBL/GenBank/DDBJ databases">
        <title>Genomic Encyclopedia of Type Strains, Phase III (KMG-III): the genomes of soil and plant-associated and newly described type strains.</title>
        <authorList>
            <person name="Whitman W."/>
        </authorList>
    </citation>
    <scope>NUCLEOTIDE SEQUENCE [LARGE SCALE GENOMIC DNA]</scope>
    <source>
        <strain evidence="2 3">CECT 7732</strain>
    </source>
</reference>
<keyword evidence="3" id="KW-1185">Reference proteome</keyword>
<comment type="caution">
    <text evidence="2">The sequence shown here is derived from an EMBL/GenBank/DDBJ whole genome shotgun (WGS) entry which is preliminary data.</text>
</comment>
<dbReference type="Pfam" id="PF09839">
    <property type="entry name" value="DUF2066"/>
    <property type="match status" value="1"/>
</dbReference>
<dbReference type="OrthoDB" id="6195299at2"/>
<evidence type="ECO:0008006" key="4">
    <source>
        <dbReference type="Google" id="ProtNLM"/>
    </source>
</evidence>
<dbReference type="RefSeq" id="WP_113874900.1">
    <property type="nucleotide sequence ID" value="NZ_QNRF01000006.1"/>
</dbReference>
<proteinExistence type="predicted"/>
<keyword evidence="1" id="KW-0732">Signal</keyword>
<feature type="signal peptide" evidence="1">
    <location>
        <begin position="1"/>
        <end position="20"/>
    </location>
</feature>
<name>A0A366CWK9_9GAMM</name>
<evidence type="ECO:0000256" key="1">
    <source>
        <dbReference type="SAM" id="SignalP"/>
    </source>
</evidence>
<protein>
    <recommendedName>
        <fullName evidence="4">DUF2066 domain-containing protein</fullName>
    </recommendedName>
</protein>
<evidence type="ECO:0000313" key="3">
    <source>
        <dbReference type="Proteomes" id="UP000252086"/>
    </source>
</evidence>
<dbReference type="EMBL" id="QNRF01000006">
    <property type="protein sequence ID" value="RBO82217.1"/>
    <property type="molecule type" value="Genomic_DNA"/>
</dbReference>
<accession>A0A366CWK9</accession>
<sequence>MNSRIFFLLMIFWFTSSAQAVNVKGLYSAEINLPVTQSEANMLNQAFRLAAEQVLIKVSGNKEAIIGDLLSQARKQSAGWVAQHSVASLSELLPSDDGLVPGKQIKVTFYPESIDRFLSQNGLPVWGSNRPSVLVWLASENNGIRRLSGSNAPSQILNDFARASSLVGVPIYAPLIDQVDQNNITAADVWGFFEDTIANASQRYQTDAVAALRVSNYAGHIGGSLMVMQKTGETDRFVLTGDNLESLLDQASAKLANVFASRYASVRNSGSASRLNIQIGGVSNYSSMAKVQAYLESIGVVREVSLVQVKGEQVEYSVEIDGDKQKLFNSISLSRLLIEAPLNALDPDANRVVSYLYSGVN</sequence>
<dbReference type="Proteomes" id="UP000252086">
    <property type="component" value="Unassembled WGS sequence"/>
</dbReference>
<dbReference type="InterPro" id="IPR018642">
    <property type="entry name" value="DUF2066"/>
</dbReference>